<dbReference type="AlphaFoldDB" id="T1J326"/>
<dbReference type="SMART" id="SM00020">
    <property type="entry name" value="Tryp_SPc"/>
    <property type="match status" value="1"/>
</dbReference>
<keyword evidence="2 5" id="KW-0378">Hydrolase</keyword>
<dbReference type="EnsemblMetazoa" id="SMAR007984-RA">
    <property type="protein sequence ID" value="SMAR007984-PA"/>
    <property type="gene ID" value="SMAR007984"/>
</dbReference>
<feature type="domain" description="Peptidase S1" evidence="7">
    <location>
        <begin position="73"/>
        <end position="304"/>
    </location>
</feature>
<dbReference type="PANTHER" id="PTHR24252:SF7">
    <property type="entry name" value="HYALIN"/>
    <property type="match status" value="1"/>
</dbReference>
<proteinExistence type="predicted"/>
<dbReference type="PRINTS" id="PR00722">
    <property type="entry name" value="CHYMOTRYPSIN"/>
</dbReference>
<dbReference type="Pfam" id="PF00089">
    <property type="entry name" value="Trypsin"/>
    <property type="match status" value="1"/>
</dbReference>
<dbReference type="InterPro" id="IPR009003">
    <property type="entry name" value="Peptidase_S1_PA"/>
</dbReference>
<evidence type="ECO:0000256" key="1">
    <source>
        <dbReference type="ARBA" id="ARBA00022670"/>
    </source>
</evidence>
<dbReference type="FunFam" id="2.40.10.10:FF:000006">
    <property type="entry name" value="Serine proteinase stubble"/>
    <property type="match status" value="1"/>
</dbReference>
<feature type="signal peptide" evidence="6">
    <location>
        <begin position="1"/>
        <end position="25"/>
    </location>
</feature>
<keyword evidence="4" id="KW-1015">Disulfide bond</keyword>
<evidence type="ECO:0000313" key="8">
    <source>
        <dbReference type="EnsemblMetazoa" id="SMAR007984-PA"/>
    </source>
</evidence>
<evidence type="ECO:0000256" key="6">
    <source>
        <dbReference type="SAM" id="SignalP"/>
    </source>
</evidence>
<dbReference type="PANTHER" id="PTHR24252">
    <property type="entry name" value="ACROSIN-RELATED"/>
    <property type="match status" value="1"/>
</dbReference>
<dbReference type="GO" id="GO:0006508">
    <property type="term" value="P:proteolysis"/>
    <property type="evidence" value="ECO:0007669"/>
    <property type="project" value="UniProtKB-KW"/>
</dbReference>
<dbReference type="HOGENOM" id="CLU_006842_0_0_1"/>
<dbReference type="PROSITE" id="PS00135">
    <property type="entry name" value="TRYPSIN_SER"/>
    <property type="match status" value="1"/>
</dbReference>
<sequence length="309" mass="33780">MKRVGLGVALLLLLTSFQSFSIAQADDLFNISLLISQLLGLSPTPEKPKPNPSEISETNEKCHCGQANLGMRIVGGVATRVNEYPWQAGISTRTGYLFCGGTLINDRYILTAAHCTRGRSASSLLILLGEHDTTTSSESKSIKVDVSDIIRHPRYDTVNNNNDIALLRLRQKIRFNHAMKPPCFPKQGTQYTGEAVVTGWGAIKEGGKVTGILQEVSLPVLHLDKCRSAYGNELITENMLCAGLPEGGKDSCQGDSGGPMVWENNNRWHLIGIVSWGYGCARPNTPGVYTRVDKFLTWIEENTRGATKC</sequence>
<dbReference type="InterPro" id="IPR033116">
    <property type="entry name" value="TRYPSIN_SER"/>
</dbReference>
<reference evidence="9" key="1">
    <citation type="submission" date="2011-05" db="EMBL/GenBank/DDBJ databases">
        <authorList>
            <person name="Richards S.R."/>
            <person name="Qu J."/>
            <person name="Jiang H."/>
            <person name="Jhangiani S.N."/>
            <person name="Agravi P."/>
            <person name="Goodspeed R."/>
            <person name="Gross S."/>
            <person name="Mandapat C."/>
            <person name="Jackson L."/>
            <person name="Mathew T."/>
            <person name="Pu L."/>
            <person name="Thornton R."/>
            <person name="Saada N."/>
            <person name="Wilczek-Boney K.B."/>
            <person name="Lee S."/>
            <person name="Kovar C."/>
            <person name="Wu Y."/>
            <person name="Scherer S.E."/>
            <person name="Worley K.C."/>
            <person name="Muzny D.M."/>
            <person name="Gibbs R."/>
        </authorList>
    </citation>
    <scope>NUCLEOTIDE SEQUENCE</scope>
    <source>
        <strain evidence="9">Brora</strain>
    </source>
</reference>
<accession>T1J326</accession>
<keyword evidence="9" id="KW-1185">Reference proteome</keyword>
<dbReference type="SUPFAM" id="SSF50494">
    <property type="entry name" value="Trypsin-like serine proteases"/>
    <property type="match status" value="1"/>
</dbReference>
<dbReference type="eggNOG" id="KOG3627">
    <property type="taxonomic scope" value="Eukaryota"/>
</dbReference>
<organism evidence="8 9">
    <name type="scientific">Strigamia maritima</name>
    <name type="common">European centipede</name>
    <name type="synonym">Geophilus maritimus</name>
    <dbReference type="NCBI Taxonomy" id="126957"/>
    <lineage>
        <taxon>Eukaryota</taxon>
        <taxon>Metazoa</taxon>
        <taxon>Ecdysozoa</taxon>
        <taxon>Arthropoda</taxon>
        <taxon>Myriapoda</taxon>
        <taxon>Chilopoda</taxon>
        <taxon>Pleurostigmophora</taxon>
        <taxon>Geophilomorpha</taxon>
        <taxon>Linotaeniidae</taxon>
        <taxon>Strigamia</taxon>
    </lineage>
</organism>
<reference evidence="8" key="2">
    <citation type="submission" date="2015-02" db="UniProtKB">
        <authorList>
            <consortium name="EnsemblMetazoa"/>
        </authorList>
    </citation>
    <scope>IDENTIFICATION</scope>
</reference>
<dbReference type="InterPro" id="IPR018114">
    <property type="entry name" value="TRYPSIN_HIS"/>
</dbReference>
<protein>
    <recommendedName>
        <fullName evidence="7">Peptidase S1 domain-containing protein</fullName>
    </recommendedName>
</protein>
<dbReference type="InterPro" id="IPR001314">
    <property type="entry name" value="Peptidase_S1A"/>
</dbReference>
<keyword evidence="1 5" id="KW-0645">Protease</keyword>
<dbReference type="InterPro" id="IPR001254">
    <property type="entry name" value="Trypsin_dom"/>
</dbReference>
<dbReference type="GO" id="GO:0004252">
    <property type="term" value="F:serine-type endopeptidase activity"/>
    <property type="evidence" value="ECO:0007669"/>
    <property type="project" value="InterPro"/>
</dbReference>
<evidence type="ECO:0000313" key="9">
    <source>
        <dbReference type="Proteomes" id="UP000014500"/>
    </source>
</evidence>
<dbReference type="InterPro" id="IPR043504">
    <property type="entry name" value="Peptidase_S1_PA_chymotrypsin"/>
</dbReference>
<dbReference type="STRING" id="126957.T1J326"/>
<keyword evidence="3 5" id="KW-0720">Serine protease</keyword>
<evidence type="ECO:0000256" key="3">
    <source>
        <dbReference type="ARBA" id="ARBA00022825"/>
    </source>
</evidence>
<dbReference type="PhylomeDB" id="T1J326"/>
<dbReference type="CDD" id="cd00190">
    <property type="entry name" value="Tryp_SPc"/>
    <property type="match status" value="1"/>
</dbReference>
<dbReference type="OMA" id="ELITENM"/>
<evidence type="ECO:0000256" key="2">
    <source>
        <dbReference type="ARBA" id="ARBA00022801"/>
    </source>
</evidence>
<dbReference type="Gene3D" id="2.40.10.10">
    <property type="entry name" value="Trypsin-like serine proteases"/>
    <property type="match status" value="1"/>
</dbReference>
<dbReference type="Proteomes" id="UP000014500">
    <property type="component" value="Unassembled WGS sequence"/>
</dbReference>
<evidence type="ECO:0000259" key="7">
    <source>
        <dbReference type="PROSITE" id="PS50240"/>
    </source>
</evidence>
<dbReference type="PROSITE" id="PS00134">
    <property type="entry name" value="TRYPSIN_HIS"/>
    <property type="match status" value="1"/>
</dbReference>
<dbReference type="EMBL" id="JH431820">
    <property type="status" value="NOT_ANNOTATED_CDS"/>
    <property type="molecule type" value="Genomic_DNA"/>
</dbReference>
<evidence type="ECO:0000256" key="4">
    <source>
        <dbReference type="ARBA" id="ARBA00023157"/>
    </source>
</evidence>
<dbReference type="PROSITE" id="PS50240">
    <property type="entry name" value="TRYPSIN_DOM"/>
    <property type="match status" value="1"/>
</dbReference>
<keyword evidence="6" id="KW-0732">Signal</keyword>
<name>T1J326_STRMM</name>
<evidence type="ECO:0000256" key="5">
    <source>
        <dbReference type="RuleBase" id="RU363034"/>
    </source>
</evidence>
<feature type="chain" id="PRO_5004579891" description="Peptidase S1 domain-containing protein" evidence="6">
    <location>
        <begin position="26"/>
        <end position="309"/>
    </location>
</feature>